<keyword evidence="1" id="KW-1133">Transmembrane helix</keyword>
<gene>
    <name evidence="3" type="ORF">BN381_370013</name>
</gene>
<dbReference type="Gene3D" id="2.60.40.10">
    <property type="entry name" value="Immunoglobulins"/>
    <property type="match status" value="1"/>
</dbReference>
<dbReference type="AlphaFoldDB" id="R4Z6A7"/>
<feature type="transmembrane region" description="Helical" evidence="1">
    <location>
        <begin position="429"/>
        <end position="448"/>
    </location>
</feature>
<keyword evidence="1" id="KW-0812">Transmembrane</keyword>
<accession>R4Z6A7</accession>
<dbReference type="InterPro" id="IPR013783">
    <property type="entry name" value="Ig-like_fold"/>
</dbReference>
<comment type="caution">
    <text evidence="3">The sequence shown here is derived from an EMBL/GenBank/DDBJ whole genome shotgun (WGS) entry which is preliminary data.</text>
</comment>
<feature type="transmembrane region" description="Helical" evidence="1">
    <location>
        <begin position="260"/>
        <end position="281"/>
    </location>
</feature>
<feature type="transmembrane region" description="Helical" evidence="1">
    <location>
        <begin position="293"/>
        <end position="313"/>
    </location>
</feature>
<dbReference type="OrthoDB" id="4336015at2"/>
<evidence type="ECO:0000259" key="2">
    <source>
        <dbReference type="Pfam" id="PF01833"/>
    </source>
</evidence>
<dbReference type="InterPro" id="IPR014756">
    <property type="entry name" value="Ig_E-set"/>
</dbReference>
<dbReference type="SUPFAM" id="SSF81296">
    <property type="entry name" value="E set domains"/>
    <property type="match status" value="1"/>
</dbReference>
<dbReference type="HOGENOM" id="CLU_367504_0_0_11"/>
<proteinExistence type="predicted"/>
<dbReference type="EMBL" id="CANL01000031">
    <property type="protein sequence ID" value="CCM64362.1"/>
    <property type="molecule type" value="Genomic_DNA"/>
</dbReference>
<feature type="domain" description="IPT/TIG" evidence="2">
    <location>
        <begin position="480"/>
        <end position="558"/>
    </location>
</feature>
<evidence type="ECO:0000313" key="4">
    <source>
        <dbReference type="Proteomes" id="UP000018291"/>
    </source>
</evidence>
<dbReference type="Pfam" id="PF01833">
    <property type="entry name" value="TIG"/>
    <property type="match status" value="1"/>
</dbReference>
<sequence length="758" mass="79237">MAYTPFKNRAAISGSDTGVALFSEVEPGEYAARVKVAPEFFVAAETATTVTVAPDNTNATLAINPLVLTLKSTPPPSGSIDFQKVEVWEIDGPRVAEVALEAAATPVPIPTAGDYQIRTVRPLPGYLQPPDGAGPKVRLSNTSPAKDATLPERTAKLQLAFKVGTKDAPTAVVNATSIRVQDTLGVVPASNVPQTTTLRRPGAHTYTVTDLPPGLQLSSGSPDKFEVAWNDSSPPPDSDVKQIIQRDLVLQEAPKTSRGLAWIVSWVFVGLLMLATGICFVASRFKGDTAQKLGSLAPALLVLAVGLLILQLAGNSKQGIFEPLVGLDGRTSVSRIAPALWTLALVVVMCRNANLVSWSGDKLAATLKDHWEAYLILLGGPWATAVLAKATVNYKVTNGTLQKSSSDGPEVLDAIRDDGGQTSLVDAQYLLFNIVALTFFVAAYIAQGPDLPEIPALLLALTSGAAAVYVGNKAAEQNRPTLTGLVPASVRPGDELTISGQNFIPPGTTPKDGVTVSLSGYGVLPPVTGKNATNTEVVVQVPANVVAGNPSVTVTTAAKVTTEPRPLEVVSADLVVVGLVEPALVPGEVVHLQVDNFRTRPDGQPMTYFVAFDDQWVQARLTADAQPRLEVTSPRSITGSTVAVAVRDGNGRTSGTTSVSVDSGPKIVNVTATRITGKQKVQVIVDAVGVLPPSPTVGDLSAVRVGESVATVSERRTVAGSRDRLVATAPLAATAKSITVIAVDWTGRTSTPRPEPVD</sequence>
<dbReference type="Proteomes" id="UP000018291">
    <property type="component" value="Unassembled WGS sequence"/>
</dbReference>
<keyword evidence="4" id="KW-1185">Reference proteome</keyword>
<evidence type="ECO:0000313" key="3">
    <source>
        <dbReference type="EMBL" id="CCM64362.1"/>
    </source>
</evidence>
<name>R4Z6A7_9ACTN</name>
<dbReference type="GO" id="GO:0005975">
    <property type="term" value="P:carbohydrate metabolic process"/>
    <property type="evidence" value="ECO:0007669"/>
    <property type="project" value="UniProtKB-ARBA"/>
</dbReference>
<evidence type="ECO:0000256" key="1">
    <source>
        <dbReference type="SAM" id="Phobius"/>
    </source>
</evidence>
<reference evidence="3 4" key="1">
    <citation type="journal article" date="2013" name="ISME J.">
        <title>Metabolic model for the filamentous 'Candidatus Microthrix parvicella' based on genomic and metagenomic analyses.</title>
        <authorList>
            <person name="Jon McIlroy S."/>
            <person name="Kristiansen R."/>
            <person name="Albertsen M."/>
            <person name="Michael Karst S."/>
            <person name="Rossetti S."/>
            <person name="Lund Nielsen J."/>
            <person name="Tandoi V."/>
            <person name="James Seviour R."/>
            <person name="Nielsen P.H."/>
        </authorList>
    </citation>
    <scope>NUCLEOTIDE SEQUENCE [LARGE SCALE GENOMIC DNA]</scope>
    <source>
        <strain evidence="3 4">RN1</strain>
    </source>
</reference>
<dbReference type="InterPro" id="IPR002909">
    <property type="entry name" value="IPT_dom"/>
</dbReference>
<organism evidence="3 4">
    <name type="scientific">Candidatus Neomicrothrix parvicella RN1</name>
    <dbReference type="NCBI Taxonomy" id="1229780"/>
    <lineage>
        <taxon>Bacteria</taxon>
        <taxon>Bacillati</taxon>
        <taxon>Actinomycetota</taxon>
        <taxon>Acidimicrobiia</taxon>
        <taxon>Acidimicrobiales</taxon>
        <taxon>Microthrixaceae</taxon>
        <taxon>Candidatus Neomicrothrix</taxon>
    </lineage>
</organism>
<keyword evidence="1" id="KW-0472">Membrane</keyword>
<protein>
    <recommendedName>
        <fullName evidence="2">IPT/TIG domain-containing protein</fullName>
    </recommendedName>
</protein>
<dbReference type="eggNOG" id="ENOG50334GV">
    <property type="taxonomic scope" value="Bacteria"/>
</dbReference>